<proteinExistence type="predicted"/>
<evidence type="ECO:0000256" key="1">
    <source>
        <dbReference type="SAM" id="MobiDB-lite"/>
    </source>
</evidence>
<feature type="region of interest" description="Disordered" evidence="1">
    <location>
        <begin position="259"/>
        <end position="287"/>
    </location>
</feature>
<dbReference type="Proteomes" id="UP000318741">
    <property type="component" value="Chromosome"/>
</dbReference>
<evidence type="ECO:0000313" key="3">
    <source>
        <dbReference type="Proteomes" id="UP000318741"/>
    </source>
</evidence>
<gene>
    <name evidence="2" type="ORF">CA12_26860</name>
</gene>
<feature type="region of interest" description="Disordered" evidence="1">
    <location>
        <begin position="29"/>
        <end position="75"/>
    </location>
</feature>
<dbReference type="AlphaFoldDB" id="A0A517PB26"/>
<organism evidence="2 3">
    <name type="scientific">Alienimonas californiensis</name>
    <dbReference type="NCBI Taxonomy" id="2527989"/>
    <lineage>
        <taxon>Bacteria</taxon>
        <taxon>Pseudomonadati</taxon>
        <taxon>Planctomycetota</taxon>
        <taxon>Planctomycetia</taxon>
        <taxon>Planctomycetales</taxon>
        <taxon>Planctomycetaceae</taxon>
        <taxon>Alienimonas</taxon>
    </lineage>
</organism>
<reference evidence="2 3" key="1">
    <citation type="submission" date="2019-02" db="EMBL/GenBank/DDBJ databases">
        <title>Deep-cultivation of Planctomycetes and their phenomic and genomic characterization uncovers novel biology.</title>
        <authorList>
            <person name="Wiegand S."/>
            <person name="Jogler M."/>
            <person name="Boedeker C."/>
            <person name="Pinto D."/>
            <person name="Vollmers J."/>
            <person name="Rivas-Marin E."/>
            <person name="Kohn T."/>
            <person name="Peeters S.H."/>
            <person name="Heuer A."/>
            <person name="Rast P."/>
            <person name="Oberbeckmann S."/>
            <person name="Bunk B."/>
            <person name="Jeske O."/>
            <person name="Meyerdierks A."/>
            <person name="Storesund J.E."/>
            <person name="Kallscheuer N."/>
            <person name="Luecker S."/>
            <person name="Lage O.M."/>
            <person name="Pohl T."/>
            <person name="Merkel B.J."/>
            <person name="Hornburger P."/>
            <person name="Mueller R.-W."/>
            <person name="Bruemmer F."/>
            <person name="Labrenz M."/>
            <person name="Spormann A.M."/>
            <person name="Op den Camp H."/>
            <person name="Overmann J."/>
            <person name="Amann R."/>
            <person name="Jetten M.S.M."/>
            <person name="Mascher T."/>
            <person name="Medema M.H."/>
            <person name="Devos D.P."/>
            <person name="Kaster A.-K."/>
            <person name="Ovreas L."/>
            <person name="Rohde M."/>
            <person name="Galperin M.Y."/>
            <person name="Jogler C."/>
        </authorList>
    </citation>
    <scope>NUCLEOTIDE SEQUENCE [LARGE SCALE GENOMIC DNA]</scope>
    <source>
        <strain evidence="2 3">CA12</strain>
    </source>
</reference>
<evidence type="ECO:0000313" key="2">
    <source>
        <dbReference type="EMBL" id="QDT16580.1"/>
    </source>
</evidence>
<dbReference type="KEGG" id="acaf:CA12_26860"/>
<dbReference type="EMBL" id="CP036265">
    <property type="protein sequence ID" value="QDT16580.1"/>
    <property type="molecule type" value="Genomic_DNA"/>
</dbReference>
<feature type="compositionally biased region" description="Basic residues" evidence="1">
    <location>
        <begin position="277"/>
        <end position="287"/>
    </location>
</feature>
<sequence>MRPFNMALGSGVLGIGFYFSLGAVASLPAQTAPPPSGSVPASSPAFQSGPVQSSPVQSGPVDTGGAITHGDDLRAADPGSWDHVDLMAERLEQLSKQLHDEVHAHLQGHEYFSHMDAHATEVERLAVHLHEVAHAGESIPHLREDVAALDRQVHEADEVITQIARRGVLTRHYNGAIVQTRRIVREMIALQHHLEDDLAALDPNYRNYHPRETARPVPRDPHDHGRYPGAVHTPPSWHSPGTGSTLHPRPYSDYYHDRHGHRYDSHGHAAPGTIHPSPHHNPYHRPH</sequence>
<feature type="compositionally biased region" description="Basic and acidic residues" evidence="1">
    <location>
        <begin position="211"/>
        <end position="226"/>
    </location>
</feature>
<feature type="compositionally biased region" description="Low complexity" evidence="1">
    <location>
        <begin position="38"/>
        <end position="61"/>
    </location>
</feature>
<protein>
    <submittedName>
        <fullName evidence="2">Uncharacterized protein</fullName>
    </submittedName>
</protein>
<name>A0A517PB26_9PLAN</name>
<accession>A0A517PB26</accession>
<feature type="region of interest" description="Disordered" evidence="1">
    <location>
        <begin position="211"/>
        <end position="244"/>
    </location>
</feature>
<keyword evidence="3" id="KW-1185">Reference proteome</keyword>